<evidence type="ECO:0000313" key="6">
    <source>
        <dbReference type="Proteomes" id="UP000002484"/>
    </source>
</evidence>
<dbReference type="Proteomes" id="UP000002484">
    <property type="component" value="Chromosome"/>
</dbReference>
<evidence type="ECO:0000256" key="3">
    <source>
        <dbReference type="RuleBase" id="RU003682"/>
    </source>
</evidence>
<keyword evidence="3" id="KW-0560">Oxidoreductase</keyword>
<reference evidence="5 6" key="1">
    <citation type="submission" date="2010-10" db="EMBL/GenBank/DDBJ databases">
        <title>Complete sequence of Frankia sp. EuI1c.</title>
        <authorList>
            <consortium name="US DOE Joint Genome Institute"/>
            <person name="Lucas S."/>
            <person name="Copeland A."/>
            <person name="Lapidus A."/>
            <person name="Cheng J.-F."/>
            <person name="Bruce D."/>
            <person name="Goodwin L."/>
            <person name="Pitluck S."/>
            <person name="Chertkov O."/>
            <person name="Detter J.C."/>
            <person name="Han C."/>
            <person name="Tapia R."/>
            <person name="Land M."/>
            <person name="Hauser L."/>
            <person name="Jeffries C."/>
            <person name="Kyrpides N."/>
            <person name="Ivanova N."/>
            <person name="Mikhailova N."/>
            <person name="Beauchemin N."/>
            <person name="Sen A."/>
            <person name="Sur S.A."/>
            <person name="Gtari M."/>
            <person name="Wall L."/>
            <person name="Tisa L."/>
            <person name="Woyke T."/>
        </authorList>
    </citation>
    <scope>NUCLEOTIDE SEQUENCE [LARGE SCALE GENOMIC DNA]</scope>
    <source>
        <strain evidence="6">DSM 45817 / CECT 9037 / EuI1c</strain>
    </source>
</reference>
<keyword evidence="3" id="KW-0408">Iron</keyword>
<dbReference type="KEGG" id="fri:FraEuI1c_3619"/>
<dbReference type="PRINTS" id="PR00682">
    <property type="entry name" value="IPNSYNTHASE"/>
</dbReference>
<name>E3J0J7_PSEI1</name>
<dbReference type="STRING" id="298654.FraEuI1c_3619"/>
<dbReference type="SUPFAM" id="SSF51197">
    <property type="entry name" value="Clavaminate synthase-like"/>
    <property type="match status" value="1"/>
</dbReference>
<dbReference type="InterPro" id="IPR044861">
    <property type="entry name" value="IPNS-like_FE2OG_OXY"/>
</dbReference>
<dbReference type="eggNOG" id="COG3491">
    <property type="taxonomic scope" value="Bacteria"/>
</dbReference>
<dbReference type="Pfam" id="PF14226">
    <property type="entry name" value="DIOX_N"/>
    <property type="match status" value="1"/>
</dbReference>
<sequence>MPERRSSIHDTPVDLSGWWSGDPAARRAIATAVDRSCRETGFLLLEGHGLPDQVMDGWVAGCDAFFALPPAEKLAMVLPKEPDGNNIGYTAFGEEASAYTADNPTPPDLFEAMSFSRSDAAGPRFDRYRAWYPTNVWPARPSGWEAAYRDYEAAMGRVAEAVLGAMSLALGQGEHWLVDLLADAPVSTRANFYARPAGAPDPLPGQLRRGAHTDFGVLTLLWTDGVPGLQIRQGDEWRSVTPEPGQLVANIGDLLAMWTNDRWTSTLHRVLPPPSQTTGPVVRRSVAYFVDAYPATLVEPVPTCVTAENPARFTPIRAGDWLDARARRQLASSAAGAA</sequence>
<evidence type="ECO:0000259" key="4">
    <source>
        <dbReference type="PROSITE" id="PS51471"/>
    </source>
</evidence>
<dbReference type="HOGENOM" id="CLU_010119_6_2_11"/>
<dbReference type="InterPro" id="IPR050231">
    <property type="entry name" value="Iron_ascorbate_oxido_reductase"/>
</dbReference>
<dbReference type="RefSeq" id="WP_013424744.1">
    <property type="nucleotide sequence ID" value="NC_014666.1"/>
</dbReference>
<dbReference type="PANTHER" id="PTHR47990">
    <property type="entry name" value="2-OXOGLUTARATE (2OG) AND FE(II)-DEPENDENT OXYGENASE SUPERFAMILY PROTEIN-RELATED"/>
    <property type="match status" value="1"/>
</dbReference>
<comment type="pathway">
    <text evidence="1">Antibiotic biosynthesis.</text>
</comment>
<dbReference type="EMBL" id="CP002299">
    <property type="protein sequence ID" value="ADP81626.1"/>
    <property type="molecule type" value="Genomic_DNA"/>
</dbReference>
<evidence type="ECO:0000256" key="1">
    <source>
        <dbReference type="ARBA" id="ARBA00004792"/>
    </source>
</evidence>
<dbReference type="InterPro" id="IPR005123">
    <property type="entry name" value="Oxoglu/Fe-dep_dioxygenase_dom"/>
</dbReference>
<dbReference type="Pfam" id="PF03171">
    <property type="entry name" value="2OG-FeII_Oxy"/>
    <property type="match status" value="1"/>
</dbReference>
<dbReference type="InterPro" id="IPR026992">
    <property type="entry name" value="DIOX_N"/>
</dbReference>
<dbReference type="GO" id="GO:0046872">
    <property type="term" value="F:metal ion binding"/>
    <property type="evidence" value="ECO:0007669"/>
    <property type="project" value="UniProtKB-KW"/>
</dbReference>
<dbReference type="PROSITE" id="PS51471">
    <property type="entry name" value="FE2OG_OXY"/>
    <property type="match status" value="1"/>
</dbReference>
<gene>
    <name evidence="5" type="ordered locus">FraEuI1c_3619</name>
</gene>
<feature type="domain" description="Fe2OG dioxygenase" evidence="4">
    <location>
        <begin position="184"/>
        <end position="292"/>
    </location>
</feature>
<dbReference type="GO" id="GO:0017000">
    <property type="term" value="P:antibiotic biosynthetic process"/>
    <property type="evidence" value="ECO:0007669"/>
    <property type="project" value="UniProtKB-KW"/>
</dbReference>
<organism evidence="5 6">
    <name type="scientific">Pseudofrankia inefficax (strain DSM 45817 / CECT 9037 / DDB 130130 / EuI1c)</name>
    <name type="common">Frankia inefficax</name>
    <dbReference type="NCBI Taxonomy" id="298654"/>
    <lineage>
        <taxon>Bacteria</taxon>
        <taxon>Bacillati</taxon>
        <taxon>Actinomycetota</taxon>
        <taxon>Actinomycetes</taxon>
        <taxon>Frankiales</taxon>
        <taxon>Frankiaceae</taxon>
        <taxon>Pseudofrankia</taxon>
    </lineage>
</organism>
<dbReference type="AlphaFoldDB" id="E3J0J7"/>
<dbReference type="InParanoid" id="E3J0J7"/>
<keyword evidence="6" id="KW-1185">Reference proteome</keyword>
<evidence type="ECO:0000313" key="5">
    <source>
        <dbReference type="EMBL" id="ADP81626.1"/>
    </source>
</evidence>
<dbReference type="InterPro" id="IPR027443">
    <property type="entry name" value="IPNS-like_sf"/>
</dbReference>
<keyword evidence="3" id="KW-0479">Metal-binding</keyword>
<dbReference type="Gene3D" id="2.60.120.330">
    <property type="entry name" value="B-lactam Antibiotic, Isopenicillin N Synthase, Chain"/>
    <property type="match status" value="1"/>
</dbReference>
<dbReference type="GO" id="GO:0016491">
    <property type="term" value="F:oxidoreductase activity"/>
    <property type="evidence" value="ECO:0007669"/>
    <property type="project" value="UniProtKB-KW"/>
</dbReference>
<protein>
    <submittedName>
        <fullName evidence="5">2OG-Fe(II) oxygenase</fullName>
    </submittedName>
</protein>
<comment type="similarity">
    <text evidence="3">Belongs to the iron/ascorbate-dependent oxidoreductase family.</text>
</comment>
<evidence type="ECO:0000256" key="2">
    <source>
        <dbReference type="ARBA" id="ARBA00023194"/>
    </source>
</evidence>
<accession>E3J0J7</accession>
<keyword evidence="2" id="KW-0045">Antibiotic biosynthesis</keyword>
<proteinExistence type="inferred from homology"/>